<evidence type="ECO:0000313" key="2">
    <source>
        <dbReference type="EMBL" id="KEQ62238.1"/>
    </source>
</evidence>
<reference evidence="2 3" key="1">
    <citation type="journal article" date="2014" name="BMC Genomics">
        <title>Genome sequencing of four Aureobasidium pullulans varieties: biotechnological potential, stress tolerance, and description of new species.</title>
        <authorList>
            <person name="Gostin Ar C."/>
            <person name="Ohm R.A."/>
            <person name="Kogej T."/>
            <person name="Sonjak S."/>
            <person name="Turk M."/>
            <person name="Zajc J."/>
            <person name="Zalar P."/>
            <person name="Grube M."/>
            <person name="Sun H."/>
            <person name="Han J."/>
            <person name="Sharma A."/>
            <person name="Chiniquy J."/>
            <person name="Ngan C.Y."/>
            <person name="Lipzen A."/>
            <person name="Barry K."/>
            <person name="Grigoriev I.V."/>
            <person name="Gunde-Cimerman N."/>
        </authorList>
    </citation>
    <scope>NUCLEOTIDE SEQUENCE [LARGE SCALE GENOMIC DNA]</scope>
    <source>
        <strain evidence="2 3">CBS 110374</strain>
    </source>
</reference>
<dbReference type="HOGENOM" id="CLU_1008265_0_0_1"/>
<dbReference type="Proteomes" id="UP000030672">
    <property type="component" value="Unassembled WGS sequence"/>
</dbReference>
<name>A0A074VP25_AURM1</name>
<feature type="compositionally biased region" description="Basic and acidic residues" evidence="1">
    <location>
        <begin position="175"/>
        <end position="192"/>
    </location>
</feature>
<dbReference type="AlphaFoldDB" id="A0A074VP25"/>
<dbReference type="GeneID" id="63921617"/>
<dbReference type="RefSeq" id="XP_040879261.1">
    <property type="nucleotide sequence ID" value="XM_041028244.1"/>
</dbReference>
<organism evidence="2 3">
    <name type="scientific">Aureobasidium melanogenum (strain CBS 110374)</name>
    <name type="common">Aureobasidium pullulans var. melanogenum</name>
    <dbReference type="NCBI Taxonomy" id="1043003"/>
    <lineage>
        <taxon>Eukaryota</taxon>
        <taxon>Fungi</taxon>
        <taxon>Dikarya</taxon>
        <taxon>Ascomycota</taxon>
        <taxon>Pezizomycotina</taxon>
        <taxon>Dothideomycetes</taxon>
        <taxon>Dothideomycetidae</taxon>
        <taxon>Dothideales</taxon>
        <taxon>Saccotheciaceae</taxon>
        <taxon>Aureobasidium</taxon>
    </lineage>
</organism>
<dbReference type="EMBL" id="KL584835">
    <property type="protein sequence ID" value="KEQ62238.1"/>
    <property type="molecule type" value="Genomic_DNA"/>
</dbReference>
<accession>A0A074VP25</accession>
<protein>
    <submittedName>
        <fullName evidence="2">Uncharacterized protein</fullName>
    </submittedName>
</protein>
<sequence length="276" mass="31294">MPSELIQKYRQTISICYDKLYNSVIGSAQACSRISDELLETGMQRQTACMQPALGLLQSEFSAMHYALRDLQFVVGSQVWHDNATTTVKCIWHVVTPDHLADKLHALVITLQEQQMTLELLIVVMAFFDPSINAPPAVRQYKTQHHEPERFDNLLNGILDGVAARRAMRQDILKLHSSNDEHEDKVSARSSEELPDAGTWSSSRSTVTLSAMTPTGDWSNVSYSSATSEDRDLEDVLETTNMELREENVAKLVFHWTNVEEFGRFCRRDLNKENCS</sequence>
<gene>
    <name evidence="2" type="ORF">M437DRAFT_85137</name>
</gene>
<evidence type="ECO:0000313" key="3">
    <source>
        <dbReference type="Proteomes" id="UP000030672"/>
    </source>
</evidence>
<keyword evidence="3" id="KW-1185">Reference proteome</keyword>
<feature type="region of interest" description="Disordered" evidence="1">
    <location>
        <begin position="175"/>
        <end position="205"/>
    </location>
</feature>
<proteinExistence type="predicted"/>
<evidence type="ECO:0000256" key="1">
    <source>
        <dbReference type="SAM" id="MobiDB-lite"/>
    </source>
</evidence>